<dbReference type="GO" id="GO:0003688">
    <property type="term" value="F:DNA replication origin binding"/>
    <property type="evidence" value="ECO:0007669"/>
    <property type="project" value="TreeGrafter"/>
</dbReference>
<proteinExistence type="inferred from homology"/>
<evidence type="ECO:0000256" key="3">
    <source>
        <dbReference type="ARBA" id="ARBA00022705"/>
    </source>
</evidence>
<keyword evidence="10" id="KW-1185">Reference proteome</keyword>
<evidence type="ECO:0000256" key="1">
    <source>
        <dbReference type="ARBA" id="ARBA00004123"/>
    </source>
</evidence>
<dbReference type="AlphaFoldDB" id="A0A8J2PQ52"/>
<comment type="subcellular location">
    <subcellularLocation>
        <location evidence="1 6">Nucleus</location>
    </subcellularLocation>
</comment>
<evidence type="ECO:0000313" key="9">
    <source>
        <dbReference type="EMBL" id="CAG7829079.1"/>
    </source>
</evidence>
<organism evidence="9 10">
    <name type="scientific">Allacma fusca</name>
    <dbReference type="NCBI Taxonomy" id="39272"/>
    <lineage>
        <taxon>Eukaryota</taxon>
        <taxon>Metazoa</taxon>
        <taxon>Ecdysozoa</taxon>
        <taxon>Arthropoda</taxon>
        <taxon>Hexapoda</taxon>
        <taxon>Collembola</taxon>
        <taxon>Symphypleona</taxon>
        <taxon>Sminthuridae</taxon>
        <taxon>Allacma</taxon>
    </lineage>
</organism>
<dbReference type="InterPro" id="IPR054425">
    <property type="entry name" value="Cdc6_ORC1-like_ATPase_lid"/>
</dbReference>
<dbReference type="OrthoDB" id="1926878at2759"/>
<keyword evidence="2" id="KW-0132">Cell division</keyword>
<feature type="region of interest" description="Disordered" evidence="7">
    <location>
        <begin position="1"/>
        <end position="60"/>
    </location>
</feature>
<feature type="domain" description="AAA+ ATPase" evidence="8">
    <location>
        <begin position="100"/>
        <end position="253"/>
    </location>
</feature>
<comment type="function">
    <text evidence="6">Involved in the initiation of DNA replication. Also participates in checkpoint controls that ensure DNA replication is completed before mitosis is initiated.</text>
</comment>
<dbReference type="Pfam" id="PF09079">
    <property type="entry name" value="WHD_Cdc6"/>
    <property type="match status" value="1"/>
</dbReference>
<comment type="similarity">
    <text evidence="6">Belongs to the CDC6/cdc18 family.</text>
</comment>
<dbReference type="InterPro" id="IPR003593">
    <property type="entry name" value="AAA+_ATPase"/>
</dbReference>
<evidence type="ECO:0000259" key="8">
    <source>
        <dbReference type="SMART" id="SM00382"/>
    </source>
</evidence>
<sequence length="499" mass="54354">MGLQLRSADRAQGKITDSFKETKTVKEEKRRNEKVGSKRSSTSDDENVNGAGAGSSKADESEYIRAKRALHLSTPVSLPCRESQVEELHGFVKTHLLTGNAGSVYISGAPGTGKTAVVQHVLQRLSHPESEEGKDLKKLKFLSVFINCMNVHGPSAIYNEIYRQLHITSKTGDVTDRIKNRIVSKTARPIVIVLDEMDQLLSGSKETLYRIFEWAKLPGSKLVLIGIANSLDLTIRHLPLLTSSPRLASPKPRTPRGKAGHVVPTSSPNVCKLMQFPPYDRSAIETILETRMIEVGKNIFEPSAVKFVAAKVAATTGDMRKALNACQMALDTSERAQRPILKATADDGFNSSSPKKGCHHDDKIGVAAISKVLGPQKDDGILPLQQKILLATLLKINKEAPNSIAFPNDGVTSAIPTASFYEAYRKVCTDKGFSWIDRGELSSICGLLEDRCLIQVTESTATSKKKLNSTKTSKGGILFQPDAVTKMLRNDPVVESIVG</sequence>
<keyword evidence="4 6" id="KW-0539">Nucleus</keyword>
<dbReference type="PIRSF" id="PIRSF001767">
    <property type="entry name" value="Cdc6"/>
    <property type="match status" value="1"/>
</dbReference>
<dbReference type="Pfam" id="PF13191">
    <property type="entry name" value="AAA_16"/>
    <property type="match status" value="1"/>
</dbReference>
<dbReference type="InterPro" id="IPR015163">
    <property type="entry name" value="Cdc6_C"/>
</dbReference>
<comment type="caution">
    <text evidence="9">The sequence shown here is derived from an EMBL/GenBank/DDBJ whole genome shotgun (WGS) entry which is preliminary data.</text>
</comment>
<dbReference type="GO" id="GO:0033314">
    <property type="term" value="P:mitotic DNA replication checkpoint signaling"/>
    <property type="evidence" value="ECO:0007669"/>
    <property type="project" value="TreeGrafter"/>
</dbReference>
<keyword evidence="3" id="KW-0235">DNA replication</keyword>
<dbReference type="EMBL" id="CAJVCH010550048">
    <property type="protein sequence ID" value="CAG7829079.1"/>
    <property type="molecule type" value="Genomic_DNA"/>
</dbReference>
<dbReference type="Pfam" id="PF22606">
    <property type="entry name" value="Cdc6-ORC-like_ATPase_lid"/>
    <property type="match status" value="1"/>
</dbReference>
<feature type="compositionally biased region" description="Basic and acidic residues" evidence="7">
    <location>
        <begin position="7"/>
        <end position="36"/>
    </location>
</feature>
<evidence type="ECO:0000256" key="2">
    <source>
        <dbReference type="ARBA" id="ARBA00022618"/>
    </source>
</evidence>
<dbReference type="InterPro" id="IPR016314">
    <property type="entry name" value="Cdc6/18"/>
</dbReference>
<dbReference type="InterPro" id="IPR050311">
    <property type="entry name" value="ORC1/CDC6"/>
</dbReference>
<dbReference type="CDD" id="cd00009">
    <property type="entry name" value="AAA"/>
    <property type="match status" value="1"/>
</dbReference>
<keyword evidence="5" id="KW-0131">Cell cycle</keyword>
<accession>A0A8J2PQ52</accession>
<protein>
    <recommendedName>
        <fullName evidence="6">Cell division control protein</fullName>
    </recommendedName>
</protein>
<gene>
    <name evidence="9" type="ORF">AFUS01_LOCUS38963</name>
</gene>
<dbReference type="GO" id="GO:0005634">
    <property type="term" value="C:nucleus"/>
    <property type="evidence" value="ECO:0007669"/>
    <property type="project" value="TreeGrafter"/>
</dbReference>
<dbReference type="PANTHER" id="PTHR10763:SF26">
    <property type="entry name" value="CELL DIVISION CONTROL PROTEIN 6 HOMOLOG"/>
    <property type="match status" value="1"/>
</dbReference>
<evidence type="ECO:0000313" key="10">
    <source>
        <dbReference type="Proteomes" id="UP000708208"/>
    </source>
</evidence>
<dbReference type="Proteomes" id="UP000708208">
    <property type="component" value="Unassembled WGS sequence"/>
</dbReference>
<evidence type="ECO:0000256" key="6">
    <source>
        <dbReference type="PIRNR" id="PIRNR001767"/>
    </source>
</evidence>
<evidence type="ECO:0000256" key="7">
    <source>
        <dbReference type="SAM" id="MobiDB-lite"/>
    </source>
</evidence>
<name>A0A8J2PQ52_9HEXA</name>
<dbReference type="GO" id="GO:0006270">
    <property type="term" value="P:DNA replication initiation"/>
    <property type="evidence" value="ECO:0007669"/>
    <property type="project" value="TreeGrafter"/>
</dbReference>
<dbReference type="InterPro" id="IPR041664">
    <property type="entry name" value="AAA_16"/>
</dbReference>
<evidence type="ECO:0000256" key="5">
    <source>
        <dbReference type="ARBA" id="ARBA00023306"/>
    </source>
</evidence>
<dbReference type="PANTHER" id="PTHR10763">
    <property type="entry name" value="CELL DIVISION CONTROL PROTEIN 6-RELATED"/>
    <property type="match status" value="1"/>
</dbReference>
<reference evidence="9" key="1">
    <citation type="submission" date="2021-06" db="EMBL/GenBank/DDBJ databases">
        <authorList>
            <person name="Hodson N. C."/>
            <person name="Mongue J. A."/>
            <person name="Jaron S. K."/>
        </authorList>
    </citation>
    <scope>NUCLEOTIDE SEQUENCE</scope>
</reference>
<dbReference type="SMART" id="SM00382">
    <property type="entry name" value="AAA"/>
    <property type="match status" value="1"/>
</dbReference>
<evidence type="ECO:0000256" key="4">
    <source>
        <dbReference type="ARBA" id="ARBA00023242"/>
    </source>
</evidence>